<name>A0A3N2C328_9MICO</name>
<sequence length="432" mass="47004">MSNPLKRAIRATAGVAGVALLASVLVGCSSDGRETIHFTFSKREAFTFMNQAVADYNASQQQYEVVMDTSGPDPLAASFVRGNPPDLMLSNYNHEVSRFVERCALSDLSDTTAAASIRDDLQPLLDQYGVCQGRTSALPYSVMAASVIYNKTIFAEYGLEVPTTWSELIAVSDTLKAAGVAPFYATFADAWTANQGWFDYSVGGAVDIPDFYDRLAEEGTEVGPDAPVSFEKDFLEPIEKMQLLAKEYTQADAPSRTYDAGNVAFAEGKGAMYLQGPWAFSQIALTAPDLDLGTFPLPMTEDPKDLKVRVNLDLVTIIPEEAKNPEGARDFLEYLFQPEVIQAYNESQLGFVPTDDGKAPDDPRVAGMIPYYDAGAFYQGPGVLNPRAIPTENYAQSLVLGTNAASMLRTMDADWARLAFRQPPVTSKEGSE</sequence>
<dbReference type="PROSITE" id="PS51257">
    <property type="entry name" value="PROKAR_LIPOPROTEIN"/>
    <property type="match status" value="1"/>
</dbReference>
<organism evidence="1 2">
    <name type="scientific">Plantibacter flavus</name>
    <dbReference type="NCBI Taxonomy" id="150123"/>
    <lineage>
        <taxon>Bacteria</taxon>
        <taxon>Bacillati</taxon>
        <taxon>Actinomycetota</taxon>
        <taxon>Actinomycetes</taxon>
        <taxon>Micrococcales</taxon>
        <taxon>Microbacteriaceae</taxon>
        <taxon>Plantibacter</taxon>
    </lineage>
</organism>
<evidence type="ECO:0000313" key="1">
    <source>
        <dbReference type="EMBL" id="ROR81704.1"/>
    </source>
</evidence>
<evidence type="ECO:0000313" key="2">
    <source>
        <dbReference type="Proteomes" id="UP000266915"/>
    </source>
</evidence>
<gene>
    <name evidence="1" type="ORF">EDD42_1775</name>
</gene>
<accession>A0A3N2C328</accession>
<dbReference type="SUPFAM" id="SSF53850">
    <property type="entry name" value="Periplasmic binding protein-like II"/>
    <property type="match status" value="1"/>
</dbReference>
<dbReference type="PANTHER" id="PTHR43649">
    <property type="entry name" value="ARABINOSE-BINDING PROTEIN-RELATED"/>
    <property type="match status" value="1"/>
</dbReference>
<dbReference type="EMBL" id="RKHL01000001">
    <property type="protein sequence ID" value="ROR81704.1"/>
    <property type="molecule type" value="Genomic_DNA"/>
</dbReference>
<dbReference type="InterPro" id="IPR006059">
    <property type="entry name" value="SBP"/>
</dbReference>
<proteinExistence type="predicted"/>
<dbReference type="AlphaFoldDB" id="A0A3N2C328"/>
<keyword evidence="2" id="KW-1185">Reference proteome</keyword>
<dbReference type="Gene3D" id="3.40.190.10">
    <property type="entry name" value="Periplasmic binding protein-like II"/>
    <property type="match status" value="2"/>
</dbReference>
<dbReference type="InterPro" id="IPR050490">
    <property type="entry name" value="Bact_solute-bd_prot1"/>
</dbReference>
<protein>
    <submittedName>
        <fullName evidence="1">Carbohydrate ABC transporter substrate-binding protein (CUT1 family)</fullName>
    </submittedName>
</protein>
<dbReference type="Pfam" id="PF01547">
    <property type="entry name" value="SBP_bac_1"/>
    <property type="match status" value="1"/>
</dbReference>
<comment type="caution">
    <text evidence="1">The sequence shown here is derived from an EMBL/GenBank/DDBJ whole genome shotgun (WGS) entry which is preliminary data.</text>
</comment>
<reference evidence="1 2" key="1">
    <citation type="submission" date="2018-11" db="EMBL/GenBank/DDBJ databases">
        <title>Sequencing the genomes of 1000 actinobacteria strains.</title>
        <authorList>
            <person name="Klenk H.-P."/>
        </authorList>
    </citation>
    <scope>NUCLEOTIDE SEQUENCE [LARGE SCALE GENOMIC DNA]</scope>
    <source>
        <strain evidence="1 2">DSM 14012</strain>
    </source>
</reference>
<dbReference type="RefSeq" id="WP_085511062.1">
    <property type="nucleotide sequence ID" value="NZ_FXAP01000001.1"/>
</dbReference>
<dbReference type="Proteomes" id="UP000266915">
    <property type="component" value="Unassembled WGS sequence"/>
</dbReference>